<dbReference type="EMBL" id="FMWL01000012">
    <property type="protein sequence ID" value="SCZ80371.1"/>
    <property type="molecule type" value="Genomic_DNA"/>
</dbReference>
<dbReference type="InterPro" id="IPR000014">
    <property type="entry name" value="PAS"/>
</dbReference>
<name>A0A1G5S3P1_9FIRM</name>
<dbReference type="Gene3D" id="3.40.50.300">
    <property type="entry name" value="P-loop containing nucleotide triphosphate hydrolases"/>
    <property type="match status" value="1"/>
</dbReference>
<evidence type="ECO:0000256" key="4">
    <source>
        <dbReference type="ARBA" id="ARBA00023125"/>
    </source>
</evidence>
<dbReference type="PROSITE" id="PS00676">
    <property type="entry name" value="SIGMA54_INTERACT_2"/>
    <property type="match status" value="1"/>
</dbReference>
<dbReference type="InterPro" id="IPR027417">
    <property type="entry name" value="P-loop_NTPase"/>
</dbReference>
<dbReference type="Proteomes" id="UP000199208">
    <property type="component" value="Unassembled WGS sequence"/>
</dbReference>
<dbReference type="RefSeq" id="WP_092591499.1">
    <property type="nucleotide sequence ID" value="NZ_FMWL01000012.1"/>
</dbReference>
<dbReference type="InterPro" id="IPR025944">
    <property type="entry name" value="Sigma_54_int_dom_CS"/>
</dbReference>
<evidence type="ECO:0000313" key="9">
    <source>
        <dbReference type="Proteomes" id="UP000199208"/>
    </source>
</evidence>
<evidence type="ECO:0000256" key="5">
    <source>
        <dbReference type="ARBA" id="ARBA00023163"/>
    </source>
</evidence>
<dbReference type="SUPFAM" id="SSF52540">
    <property type="entry name" value="P-loop containing nucleoside triphosphate hydrolases"/>
    <property type="match status" value="1"/>
</dbReference>
<dbReference type="InterPro" id="IPR003593">
    <property type="entry name" value="AAA+_ATPase"/>
</dbReference>
<dbReference type="InterPro" id="IPR025662">
    <property type="entry name" value="Sigma_54_int_dom_ATP-bd_1"/>
</dbReference>
<dbReference type="PANTHER" id="PTHR32071">
    <property type="entry name" value="TRANSCRIPTIONAL REGULATORY PROTEIN"/>
    <property type="match status" value="1"/>
</dbReference>
<keyword evidence="2" id="KW-0067">ATP-binding</keyword>
<dbReference type="GO" id="GO:0043565">
    <property type="term" value="F:sequence-specific DNA binding"/>
    <property type="evidence" value="ECO:0007669"/>
    <property type="project" value="InterPro"/>
</dbReference>
<gene>
    <name evidence="8" type="ORF">SAMN03080599_02228</name>
</gene>
<dbReference type="GO" id="GO:0006355">
    <property type="term" value="P:regulation of DNA-templated transcription"/>
    <property type="evidence" value="ECO:0007669"/>
    <property type="project" value="InterPro"/>
</dbReference>
<evidence type="ECO:0000256" key="2">
    <source>
        <dbReference type="ARBA" id="ARBA00022840"/>
    </source>
</evidence>
<keyword evidence="5" id="KW-0804">Transcription</keyword>
<dbReference type="CDD" id="cd00009">
    <property type="entry name" value="AAA"/>
    <property type="match status" value="1"/>
</dbReference>
<dbReference type="InterPro" id="IPR002197">
    <property type="entry name" value="HTH_Fis"/>
</dbReference>
<sequence length="485" mass="55247">MKENDIEINGLNLNATMISLLDLLDDCIYIADKYGIIVFYNRASEELDNLRKDFVIGRHITECFKLDEYSSLILKVIRKKRPFENVYQDYTTVSGNRVTTVSNAYPLLENNELIGVLAVTKNISKFNNLYSIMERNKHEDYKIDDFAPLFTFDQIIGHSKAIMDCKNTALKSANSNASILIYGDTGTGKELLAQSIHNASNNKGSFVSINCAAIPENLLEGILFGTAKGAFTGSIDQSGLFEEASGGTLFLDELNSMGLNLQAKLLRVLETHKIRRVGEVKERSVHPRIISALNISPIRAIKNEILRQDLFYRLGVVSIRIPSLAERMNDIEELIDHFIKKFNHSFIRNVKGVSPEVMELFKRYNWPGNVRELEHTIEYAMTLFGQENEITIECLPCTIFEQLDGEINEEPHYYKDGNNSYRKDYSKKDLKMILEDKEKEIILKCLKDSEGNVSAAAKELGLNRQSLDYKIKKYNVNLNHKTVDK</sequence>
<keyword evidence="4" id="KW-0238">DNA-binding</keyword>
<dbReference type="Pfam" id="PF02954">
    <property type="entry name" value="HTH_8"/>
    <property type="match status" value="1"/>
</dbReference>
<dbReference type="InterPro" id="IPR002078">
    <property type="entry name" value="Sigma_54_int"/>
</dbReference>
<protein>
    <submittedName>
        <fullName evidence="8">Arginine utilization regulatory protein</fullName>
    </submittedName>
</protein>
<dbReference type="Gene3D" id="1.10.8.60">
    <property type="match status" value="1"/>
</dbReference>
<evidence type="ECO:0000256" key="3">
    <source>
        <dbReference type="ARBA" id="ARBA00023015"/>
    </source>
</evidence>
<accession>A0A1G5S3P1</accession>
<evidence type="ECO:0000259" key="6">
    <source>
        <dbReference type="PROSITE" id="PS50045"/>
    </source>
</evidence>
<dbReference type="InterPro" id="IPR035965">
    <property type="entry name" value="PAS-like_dom_sf"/>
</dbReference>
<dbReference type="Pfam" id="PF00158">
    <property type="entry name" value="Sigma54_activat"/>
    <property type="match status" value="1"/>
</dbReference>
<dbReference type="FunFam" id="3.40.50.300:FF:000006">
    <property type="entry name" value="DNA-binding transcriptional regulator NtrC"/>
    <property type="match status" value="1"/>
</dbReference>
<dbReference type="OrthoDB" id="9803970at2"/>
<dbReference type="PROSITE" id="PS50045">
    <property type="entry name" value="SIGMA54_INTERACT_4"/>
    <property type="match status" value="1"/>
</dbReference>
<keyword evidence="1" id="KW-0547">Nucleotide-binding</keyword>
<dbReference type="InterPro" id="IPR013767">
    <property type="entry name" value="PAS_fold"/>
</dbReference>
<feature type="domain" description="PAS" evidence="7">
    <location>
        <begin position="13"/>
        <end position="58"/>
    </location>
</feature>
<dbReference type="GO" id="GO:0005524">
    <property type="term" value="F:ATP binding"/>
    <property type="evidence" value="ECO:0007669"/>
    <property type="project" value="UniProtKB-KW"/>
</dbReference>
<reference evidence="8 9" key="1">
    <citation type="submission" date="2016-10" db="EMBL/GenBank/DDBJ databases">
        <authorList>
            <person name="de Groot N.N."/>
        </authorList>
    </citation>
    <scope>NUCLEOTIDE SEQUENCE [LARGE SCALE GENOMIC DNA]</scope>
    <source>
        <strain evidence="8 9">DSM 2784</strain>
    </source>
</reference>
<dbReference type="PROSITE" id="PS00688">
    <property type="entry name" value="SIGMA54_INTERACT_3"/>
    <property type="match status" value="1"/>
</dbReference>
<dbReference type="PROSITE" id="PS00675">
    <property type="entry name" value="SIGMA54_INTERACT_1"/>
    <property type="match status" value="1"/>
</dbReference>
<evidence type="ECO:0000256" key="1">
    <source>
        <dbReference type="ARBA" id="ARBA00022741"/>
    </source>
</evidence>
<dbReference type="PROSITE" id="PS50112">
    <property type="entry name" value="PAS"/>
    <property type="match status" value="1"/>
</dbReference>
<organism evidence="8 9">
    <name type="scientific">Acidaminobacter hydrogenoformans DSM 2784</name>
    <dbReference type="NCBI Taxonomy" id="1120920"/>
    <lineage>
        <taxon>Bacteria</taxon>
        <taxon>Bacillati</taxon>
        <taxon>Bacillota</taxon>
        <taxon>Clostridia</taxon>
        <taxon>Peptostreptococcales</taxon>
        <taxon>Acidaminobacteraceae</taxon>
        <taxon>Acidaminobacter</taxon>
    </lineage>
</organism>
<keyword evidence="3" id="KW-0805">Transcription regulation</keyword>
<evidence type="ECO:0000313" key="8">
    <source>
        <dbReference type="EMBL" id="SCZ80371.1"/>
    </source>
</evidence>
<dbReference type="Pfam" id="PF00989">
    <property type="entry name" value="PAS"/>
    <property type="match status" value="1"/>
</dbReference>
<dbReference type="InterPro" id="IPR009057">
    <property type="entry name" value="Homeodomain-like_sf"/>
</dbReference>
<dbReference type="InterPro" id="IPR058031">
    <property type="entry name" value="AAA_lid_NorR"/>
</dbReference>
<dbReference type="NCBIfam" id="TIGR00229">
    <property type="entry name" value="sensory_box"/>
    <property type="match status" value="1"/>
</dbReference>
<feature type="domain" description="Sigma-54 factor interaction" evidence="6">
    <location>
        <begin position="155"/>
        <end position="382"/>
    </location>
</feature>
<dbReference type="SMART" id="SM00382">
    <property type="entry name" value="AAA"/>
    <property type="match status" value="1"/>
</dbReference>
<dbReference type="SUPFAM" id="SSF55785">
    <property type="entry name" value="PYP-like sensor domain (PAS domain)"/>
    <property type="match status" value="1"/>
</dbReference>
<dbReference type="SUPFAM" id="SSF46689">
    <property type="entry name" value="Homeodomain-like"/>
    <property type="match status" value="1"/>
</dbReference>
<dbReference type="Gene3D" id="1.10.10.60">
    <property type="entry name" value="Homeodomain-like"/>
    <property type="match status" value="1"/>
</dbReference>
<dbReference type="STRING" id="1120920.SAMN03080599_02228"/>
<dbReference type="Gene3D" id="3.30.450.20">
    <property type="entry name" value="PAS domain"/>
    <property type="match status" value="1"/>
</dbReference>
<evidence type="ECO:0000259" key="7">
    <source>
        <dbReference type="PROSITE" id="PS50112"/>
    </source>
</evidence>
<dbReference type="InterPro" id="IPR025943">
    <property type="entry name" value="Sigma_54_int_dom_ATP-bd_2"/>
</dbReference>
<dbReference type="AlphaFoldDB" id="A0A1G5S3P1"/>
<keyword evidence="9" id="KW-1185">Reference proteome</keyword>
<dbReference type="Pfam" id="PF25601">
    <property type="entry name" value="AAA_lid_14"/>
    <property type="match status" value="1"/>
</dbReference>
<dbReference type="PRINTS" id="PR01590">
    <property type="entry name" value="HTHFIS"/>
</dbReference>
<proteinExistence type="predicted"/>
<dbReference type="PANTHER" id="PTHR32071:SF74">
    <property type="entry name" value="TRANSCRIPTIONAL ACTIVATOR ROCR"/>
    <property type="match status" value="1"/>
</dbReference>